<comment type="similarity">
    <text evidence="1">Belongs to the TolB family.</text>
</comment>
<gene>
    <name evidence="3" type="ORF">FHX52_3185</name>
</gene>
<dbReference type="Pfam" id="PF07676">
    <property type="entry name" value="PD40"/>
    <property type="match status" value="4"/>
</dbReference>
<evidence type="ECO:0000313" key="4">
    <source>
        <dbReference type="Proteomes" id="UP000320085"/>
    </source>
</evidence>
<evidence type="ECO:0000256" key="2">
    <source>
        <dbReference type="SAM" id="SignalP"/>
    </source>
</evidence>
<name>A0A543PQX3_9MICO</name>
<dbReference type="PANTHER" id="PTHR36842:SF1">
    <property type="entry name" value="PROTEIN TOLB"/>
    <property type="match status" value="1"/>
</dbReference>
<proteinExistence type="inferred from homology"/>
<comment type="caution">
    <text evidence="3">The sequence shown here is derived from an EMBL/GenBank/DDBJ whole genome shotgun (WGS) entry which is preliminary data.</text>
</comment>
<feature type="chain" id="PRO_5038852704" evidence="2">
    <location>
        <begin position="32"/>
        <end position="354"/>
    </location>
</feature>
<dbReference type="InterPro" id="IPR011042">
    <property type="entry name" value="6-blade_b-propeller_TolB-like"/>
</dbReference>
<dbReference type="RefSeq" id="WP_185747315.1">
    <property type="nucleotide sequence ID" value="NZ_BAAAQC010000012.1"/>
</dbReference>
<dbReference type="PANTHER" id="PTHR36842">
    <property type="entry name" value="PROTEIN TOLB HOMOLOG"/>
    <property type="match status" value="1"/>
</dbReference>
<protein>
    <submittedName>
        <fullName evidence="3">WD40 repeat protein</fullName>
    </submittedName>
</protein>
<organism evidence="3 4">
    <name type="scientific">Humibacillus xanthopallidus</name>
    <dbReference type="NCBI Taxonomy" id="412689"/>
    <lineage>
        <taxon>Bacteria</taxon>
        <taxon>Bacillati</taxon>
        <taxon>Actinomycetota</taxon>
        <taxon>Actinomycetes</taxon>
        <taxon>Micrococcales</taxon>
        <taxon>Intrasporangiaceae</taxon>
        <taxon>Humibacillus</taxon>
    </lineage>
</organism>
<evidence type="ECO:0000256" key="1">
    <source>
        <dbReference type="ARBA" id="ARBA00009820"/>
    </source>
</evidence>
<evidence type="ECO:0000313" key="3">
    <source>
        <dbReference type="EMBL" id="TQN46461.1"/>
    </source>
</evidence>
<sequence>MALNNTPRLWVAALAAAALACSALTLGAGHAAATSAGTSGRISFMEHDGSGFWQVWTANPDLTARRQLTDGGHDNGWPSWSPTSTRLAFDSARIAPEANGDRKEIFTMAANGSNVAQVTHIGGYSGQPSWSPAGNLIAFTSDGASYPDAQGIYVVHPDGSGLRRVVALPAHGAWLDAPRFSASGRQIAYAYYEGGRSTPGGWRGETVSLWVVDVDGSNAHQVVAPGRRSGDLDWSPDGTNLVFELIGNHPGTLSNIMRVDATGGAPTALTDDPGIGGIGEFKGQGAADSFFYGESFDPAYAPDGTRIMFTHSDGDGSSFHIGLQVMNADGSNRHWVSGQDESLHQVDWGTAPLE</sequence>
<dbReference type="AlphaFoldDB" id="A0A543PQX3"/>
<feature type="signal peptide" evidence="2">
    <location>
        <begin position="1"/>
        <end position="31"/>
    </location>
</feature>
<reference evidence="3 4" key="1">
    <citation type="submission" date="2019-06" db="EMBL/GenBank/DDBJ databases">
        <title>Sequencing the genomes of 1000 actinobacteria strains.</title>
        <authorList>
            <person name="Klenk H.-P."/>
        </authorList>
    </citation>
    <scope>NUCLEOTIDE SEQUENCE [LARGE SCALE GENOMIC DNA]</scope>
    <source>
        <strain evidence="3 4">DSM 21776</strain>
    </source>
</reference>
<keyword evidence="2" id="KW-0732">Signal</keyword>
<dbReference type="EMBL" id="VFQF01000002">
    <property type="protein sequence ID" value="TQN46461.1"/>
    <property type="molecule type" value="Genomic_DNA"/>
</dbReference>
<dbReference type="InterPro" id="IPR011659">
    <property type="entry name" value="WD40"/>
</dbReference>
<dbReference type="Proteomes" id="UP000320085">
    <property type="component" value="Unassembled WGS sequence"/>
</dbReference>
<dbReference type="SUPFAM" id="SSF69304">
    <property type="entry name" value="Tricorn protease N-terminal domain"/>
    <property type="match status" value="1"/>
</dbReference>
<dbReference type="Gene3D" id="2.120.10.30">
    <property type="entry name" value="TolB, C-terminal domain"/>
    <property type="match status" value="2"/>
</dbReference>
<accession>A0A543PQX3</accession>